<name>X0B4F7_FUSOX</name>
<dbReference type="AlphaFoldDB" id="X0B4F7"/>
<protein>
    <recommendedName>
        <fullName evidence="1">CSC1/OSCA1-like 7TM region domain-containing protein</fullName>
    </recommendedName>
</protein>
<organism evidence="2 3">
    <name type="scientific">Fusarium oxysporum f. sp. raphani 54005</name>
    <dbReference type="NCBI Taxonomy" id="1089458"/>
    <lineage>
        <taxon>Eukaryota</taxon>
        <taxon>Fungi</taxon>
        <taxon>Dikarya</taxon>
        <taxon>Ascomycota</taxon>
        <taxon>Pezizomycotina</taxon>
        <taxon>Sordariomycetes</taxon>
        <taxon>Hypocreomycetidae</taxon>
        <taxon>Hypocreales</taxon>
        <taxon>Nectriaceae</taxon>
        <taxon>Fusarium</taxon>
        <taxon>Fusarium oxysporum species complex</taxon>
    </lineage>
</organism>
<dbReference type="Pfam" id="PF02714">
    <property type="entry name" value="RSN1_7TM"/>
    <property type="match status" value="1"/>
</dbReference>
<reference evidence="2 3" key="1">
    <citation type="submission" date="2011-11" db="EMBL/GenBank/DDBJ databases">
        <title>The Genome Sequence of Fusarium oxysporum PHW815.</title>
        <authorList>
            <consortium name="The Broad Institute Genome Sequencing Platform"/>
            <person name="Ma L.-J."/>
            <person name="Gale L.R."/>
            <person name="Schwartz D.C."/>
            <person name="Zhou S."/>
            <person name="Corby-Kistler H."/>
            <person name="Young S.K."/>
            <person name="Zeng Q."/>
            <person name="Gargeya S."/>
            <person name="Fitzgerald M."/>
            <person name="Haas B."/>
            <person name="Abouelleil A."/>
            <person name="Alvarado L."/>
            <person name="Arachchi H.M."/>
            <person name="Berlin A."/>
            <person name="Brown A."/>
            <person name="Chapman S.B."/>
            <person name="Chen Z."/>
            <person name="Dunbar C."/>
            <person name="Freedman E."/>
            <person name="Gearin G."/>
            <person name="Goldberg J."/>
            <person name="Griggs A."/>
            <person name="Gujja S."/>
            <person name="Heiman D."/>
            <person name="Howarth C."/>
            <person name="Larson L."/>
            <person name="Lui A."/>
            <person name="MacDonald P.J.P."/>
            <person name="Montmayeur A."/>
            <person name="Murphy C."/>
            <person name="Neiman D."/>
            <person name="Pearson M."/>
            <person name="Priest M."/>
            <person name="Roberts A."/>
            <person name="Saif S."/>
            <person name="Shea T."/>
            <person name="Shenoy N."/>
            <person name="Sisk P."/>
            <person name="Stolte C."/>
            <person name="Sykes S."/>
            <person name="Wortman J."/>
            <person name="Nusbaum C."/>
            <person name="Birren B."/>
        </authorList>
    </citation>
    <scope>NUCLEOTIDE SEQUENCE [LARGE SCALE GENOMIC DNA]</scope>
    <source>
        <strain evidence="2 3">54005</strain>
    </source>
</reference>
<sequence>MAVISIVCSVIAPFVRFWSTIGVGLFYLAYRYNVLYVAEAEIDTRGLIYLQALKQLLSGVYPA</sequence>
<evidence type="ECO:0000313" key="3">
    <source>
        <dbReference type="Proteomes" id="UP000030663"/>
    </source>
</evidence>
<keyword evidence="3" id="KW-1185">Reference proteome</keyword>
<dbReference type="HOGENOM" id="CLU_2885892_0_0_1"/>
<evidence type="ECO:0000313" key="2">
    <source>
        <dbReference type="EMBL" id="EXK77025.1"/>
    </source>
</evidence>
<feature type="domain" description="CSC1/OSCA1-like 7TM region" evidence="1">
    <location>
        <begin position="1"/>
        <end position="61"/>
    </location>
</feature>
<gene>
    <name evidence="2" type="ORF">FOQG_18253</name>
</gene>
<accession>X0B4F7</accession>
<dbReference type="EMBL" id="KI979423">
    <property type="protein sequence ID" value="EXK77025.1"/>
    <property type="molecule type" value="Genomic_DNA"/>
</dbReference>
<dbReference type="Proteomes" id="UP000030663">
    <property type="component" value="Unassembled WGS sequence"/>
</dbReference>
<dbReference type="InterPro" id="IPR003864">
    <property type="entry name" value="CSC1/OSCA1-like_7TM"/>
</dbReference>
<dbReference type="GO" id="GO:0016020">
    <property type="term" value="C:membrane"/>
    <property type="evidence" value="ECO:0007669"/>
    <property type="project" value="InterPro"/>
</dbReference>
<proteinExistence type="predicted"/>
<evidence type="ECO:0000259" key="1">
    <source>
        <dbReference type="Pfam" id="PF02714"/>
    </source>
</evidence>